<dbReference type="EMBL" id="BOOU01000007">
    <property type="protein sequence ID" value="GII75606.1"/>
    <property type="molecule type" value="Genomic_DNA"/>
</dbReference>
<protein>
    <recommendedName>
        <fullName evidence="5">Beta propeller domain-containing protein</fullName>
    </recommendedName>
</protein>
<dbReference type="AlphaFoldDB" id="A0A919QWW4"/>
<name>A0A919QWW4_9ACTN</name>
<dbReference type="RefSeq" id="WP_203982249.1">
    <property type="nucleotide sequence ID" value="NZ_BOOU01000007.1"/>
</dbReference>
<keyword evidence="2" id="KW-0732">Signal</keyword>
<feature type="region of interest" description="Disordered" evidence="1">
    <location>
        <begin position="355"/>
        <end position="452"/>
    </location>
</feature>
<evidence type="ECO:0000313" key="3">
    <source>
        <dbReference type="EMBL" id="GII75606.1"/>
    </source>
</evidence>
<dbReference type="Proteomes" id="UP000655287">
    <property type="component" value="Unassembled WGS sequence"/>
</dbReference>
<evidence type="ECO:0000313" key="4">
    <source>
        <dbReference type="Proteomes" id="UP000655287"/>
    </source>
</evidence>
<gene>
    <name evidence="3" type="ORF">Sru01_05880</name>
</gene>
<feature type="compositionally biased region" description="Low complexity" evidence="1">
    <location>
        <begin position="355"/>
        <end position="377"/>
    </location>
</feature>
<dbReference type="PROSITE" id="PS51257">
    <property type="entry name" value="PROKAR_LIPOPROTEIN"/>
    <property type="match status" value="1"/>
</dbReference>
<reference evidence="3" key="1">
    <citation type="submission" date="2021-01" db="EMBL/GenBank/DDBJ databases">
        <title>Whole genome shotgun sequence of Sphaerisporangium rufum NBRC 109079.</title>
        <authorList>
            <person name="Komaki H."/>
            <person name="Tamura T."/>
        </authorList>
    </citation>
    <scope>NUCLEOTIDE SEQUENCE</scope>
    <source>
        <strain evidence="3">NBRC 109079</strain>
    </source>
</reference>
<sequence>MRSSIGTAAAALLATGLVAGTAGCSAARPAGAPEQGTPPATLGNIRLVAYSGCDDLLADLRETTARNVTPWGLDGNVIMYDAVGDSAKATARSTAVPEHSTTNVHEAGVDEPDMVKIDGRRVVTFAGGTLRVVDVASRKVTGTLRIAPKDQLWTPGDLLVHGDRALVLISGGFAAADAVRRAGPPPGPKYVLVDLAAMKVLGSISPAGAHVDARMSGSTVRLVVSSRPAITFPEPAQGAAEAAMLERNRQAVRAAPIEAWLPSYQVTGPDGTTERRSVPCGRVSHPDDHTGTSMITVHTLDLAADPGTALGGAEPVSVVADGDTVYSTAGSLYITSNPNRWFAARKPVPDVPATPAAPASPLVTPGAAATAPSGAVAPKVPPTPEGDEKVAPQVPPTPAETAVPADPTVAPKVPASPDPDQKIVPTADPSMPTLRPEATPPGPPPQETQVHRFDVTGPGSPRYVTSAVVPGRLLNQYALSEYEGHLRIATTMSDEGGWVRPTPDRSESAVYVLRADTLARTGEVTGLGTGERIYSVRFIGPVGYVVTFRQVDPLYTLDLRDPARPRVTGELKISGYSAYLHPAGDGRLIGVGQEANGQGRVQGAQVSLFDVGDPARPVLLARHHRKNSASESEWDPHAFLYWPATRLAVLPITSWGKDGTEPRVGAVALRIGDREITEIGTITHPKVTRGDDGTMIDPAIRRCLVIGDTLWTVSDAGLRISDLTTLAERGHIPFAS</sequence>
<feature type="chain" id="PRO_5039182763" description="Beta propeller domain-containing protein" evidence="2">
    <location>
        <begin position="20"/>
        <end position="736"/>
    </location>
</feature>
<comment type="caution">
    <text evidence="3">The sequence shown here is derived from an EMBL/GenBank/DDBJ whole genome shotgun (WGS) entry which is preliminary data.</text>
</comment>
<feature type="compositionally biased region" description="Low complexity" evidence="1">
    <location>
        <begin position="399"/>
        <end position="415"/>
    </location>
</feature>
<evidence type="ECO:0000256" key="2">
    <source>
        <dbReference type="SAM" id="SignalP"/>
    </source>
</evidence>
<evidence type="ECO:0008006" key="5">
    <source>
        <dbReference type="Google" id="ProtNLM"/>
    </source>
</evidence>
<proteinExistence type="predicted"/>
<accession>A0A919QWW4</accession>
<evidence type="ECO:0000256" key="1">
    <source>
        <dbReference type="SAM" id="MobiDB-lite"/>
    </source>
</evidence>
<feature type="region of interest" description="Disordered" evidence="1">
    <location>
        <begin position="265"/>
        <end position="290"/>
    </location>
</feature>
<organism evidence="3 4">
    <name type="scientific">Sphaerisporangium rufum</name>
    <dbReference type="NCBI Taxonomy" id="1381558"/>
    <lineage>
        <taxon>Bacteria</taxon>
        <taxon>Bacillati</taxon>
        <taxon>Actinomycetota</taxon>
        <taxon>Actinomycetes</taxon>
        <taxon>Streptosporangiales</taxon>
        <taxon>Streptosporangiaceae</taxon>
        <taxon>Sphaerisporangium</taxon>
    </lineage>
</organism>
<dbReference type="Pfam" id="PF09826">
    <property type="entry name" value="Beta_propel"/>
    <property type="match status" value="1"/>
</dbReference>
<keyword evidence="4" id="KW-1185">Reference proteome</keyword>
<dbReference type="InterPro" id="IPR019198">
    <property type="entry name" value="Beta_propeller_containing"/>
</dbReference>
<feature type="signal peptide" evidence="2">
    <location>
        <begin position="1"/>
        <end position="19"/>
    </location>
</feature>